<dbReference type="InterPro" id="IPR029016">
    <property type="entry name" value="GAF-like_dom_sf"/>
</dbReference>
<dbReference type="InterPro" id="IPR003018">
    <property type="entry name" value="GAF"/>
</dbReference>
<reference evidence="5 6" key="1">
    <citation type="submission" date="2023-08" db="EMBL/GenBank/DDBJ databases">
        <title>New molecular markers tilS and rpoB for phylogenetic and monitoring studies of the genus Thiothrix biodiversity.</title>
        <authorList>
            <person name="Ravin N.V."/>
            <person name="Smolyakov D."/>
            <person name="Markov N.D."/>
            <person name="Beletsky A.V."/>
            <person name="Mardanov A.V."/>
            <person name="Rudenko T.S."/>
            <person name="Grabovich M.Y."/>
        </authorList>
    </citation>
    <scope>NUCLEOTIDE SEQUENCE</scope>
    <source>
        <strain evidence="5">DNT52</strain>
        <strain evidence="4 6">H33</strain>
    </source>
</reference>
<feature type="domain" description="GAF" evidence="3">
    <location>
        <begin position="86"/>
        <end position="217"/>
    </location>
</feature>
<accession>A0AA51MNZ5</accession>
<name>A0AA51MNZ5_9GAMM</name>
<evidence type="ECO:0000256" key="2">
    <source>
        <dbReference type="ARBA" id="ARBA00023163"/>
    </source>
</evidence>
<proteinExistence type="predicted"/>
<evidence type="ECO:0000313" key="5">
    <source>
        <dbReference type="EMBL" id="WML87390.1"/>
    </source>
</evidence>
<keyword evidence="6" id="KW-1185">Reference proteome</keyword>
<dbReference type="Gene3D" id="3.30.450.40">
    <property type="match status" value="1"/>
</dbReference>
<keyword evidence="1" id="KW-0805">Transcription regulation</keyword>
<dbReference type="Proteomes" id="UP001223336">
    <property type="component" value="Unassembled WGS sequence"/>
</dbReference>
<sequence>MSLTKHQAALRSRRDQAEIQKERFVQGLPLCHGKSTCQGQSAQQVNATTVASWQRSPAALQSQPIATPRDDEHNILATWEASPLRQAVSPELDKLNRLVQEDTFVAAIADPNGKLLWTAEHPSLRPFTETINFIPGGQWAESISGTNGVGLALSLCRPCTVFATEHYWPACHDIVCYAAPIIHPQSGQLLGVLDLTTHWQRHVPFAESVVAHIANDIARRLPIYLPRADLEIHALGQAKVLFQGQCLHLNQRQLEILCILALNPQGITLETLHQALCPHAHTHPATIKTILTSLRHLLKGEISSHPYRLGMSVWADFVELSQVLQQNNRIADALKLYHGSLLPNSTAPALEDARNHLEAGMEALLYRCQDAQTLLDHANNLLCNPLVRERLLELLAC</sequence>
<evidence type="ECO:0000259" key="3">
    <source>
        <dbReference type="Pfam" id="PF01590"/>
    </source>
</evidence>
<organism evidence="5">
    <name type="scientific">Thiothrix subterranea</name>
    <dbReference type="NCBI Taxonomy" id="2735563"/>
    <lineage>
        <taxon>Bacteria</taxon>
        <taxon>Pseudomonadati</taxon>
        <taxon>Pseudomonadota</taxon>
        <taxon>Gammaproteobacteria</taxon>
        <taxon>Thiotrichales</taxon>
        <taxon>Thiotrichaceae</taxon>
        <taxon>Thiothrix</taxon>
    </lineage>
</organism>
<evidence type="ECO:0000313" key="4">
    <source>
        <dbReference type="EMBL" id="MDQ5770130.1"/>
    </source>
</evidence>
<dbReference type="Pfam" id="PF01590">
    <property type="entry name" value="GAF"/>
    <property type="match status" value="1"/>
</dbReference>
<dbReference type="EMBL" id="JAVFKN010000025">
    <property type="protein sequence ID" value="MDQ5770130.1"/>
    <property type="molecule type" value="Genomic_DNA"/>
</dbReference>
<dbReference type="AlphaFoldDB" id="A0AA51MNZ5"/>
<evidence type="ECO:0000256" key="1">
    <source>
        <dbReference type="ARBA" id="ARBA00023015"/>
    </source>
</evidence>
<dbReference type="EMBL" id="CP133217">
    <property type="protein sequence ID" value="WML87390.1"/>
    <property type="molecule type" value="Genomic_DNA"/>
</dbReference>
<dbReference type="RefSeq" id="WP_308135903.1">
    <property type="nucleotide sequence ID" value="NZ_CP133197.1"/>
</dbReference>
<evidence type="ECO:0000313" key="6">
    <source>
        <dbReference type="Proteomes" id="UP001223336"/>
    </source>
</evidence>
<protein>
    <submittedName>
        <fullName evidence="5">Transcriptional regulator</fullName>
    </submittedName>
</protein>
<dbReference type="InterPro" id="IPR036388">
    <property type="entry name" value="WH-like_DNA-bd_sf"/>
</dbReference>
<keyword evidence="2" id="KW-0804">Transcription</keyword>
<gene>
    <name evidence="4" type="ORF">RCC75_16435</name>
    <name evidence="5" type="ORF">RCG00_03300</name>
</gene>
<dbReference type="Proteomes" id="UP001229862">
    <property type="component" value="Chromosome"/>
</dbReference>
<dbReference type="Gene3D" id="1.10.10.10">
    <property type="entry name" value="Winged helix-like DNA-binding domain superfamily/Winged helix DNA-binding domain"/>
    <property type="match status" value="1"/>
</dbReference>